<dbReference type="OMA" id="TINDPYN"/>
<evidence type="ECO:0000256" key="2">
    <source>
        <dbReference type="ARBA" id="ARBA00022490"/>
    </source>
</evidence>
<keyword evidence="8" id="KW-1185">Reference proteome</keyword>
<dbReference type="AlphaFoldDB" id="A9VBH5"/>
<dbReference type="Pfam" id="PF15239">
    <property type="entry name" value="CFAP96-like"/>
    <property type="match status" value="1"/>
</dbReference>
<feature type="compositionally biased region" description="Basic and acidic residues" evidence="6">
    <location>
        <begin position="106"/>
        <end position="121"/>
    </location>
</feature>
<dbReference type="KEGG" id="mbr:MONBRDRAFT_34405"/>
<evidence type="ECO:0000256" key="5">
    <source>
        <dbReference type="ARBA" id="ARBA00035693"/>
    </source>
</evidence>
<accession>A9VBH5</accession>
<evidence type="ECO:0000256" key="1">
    <source>
        <dbReference type="ARBA" id="ARBA00004300"/>
    </source>
</evidence>
<sequence>MSAKKHAIENNLEAGFFSKMSSLSINEPYERKIKPLSSTKGKQMMVSRGGDLFEKKPPRAFEGEAYFDPVKYQHKLERKAKQKQLTYRFNPGGKGCDTFDGPISHMDPRSRPVKKSAKEPRNFLTNPGKKGTGFGFSGVTLSQPAYLPQDFESEQRLELTRKKLEPRGKRFQTVVRSSSNGTFDSNPYRPYSGKLPRPRTTPAAKAKEPVVPFKPTSTSGSRKAVAGKTSHLDTFSPFSYAPDPYQKKTKKKTKANPKTFRPTAPAKSSYVRSPMAMTVTRSLLPRLPLLSRLSGVKLQPWPVIN</sequence>
<feature type="compositionally biased region" description="Polar residues" evidence="6">
    <location>
        <begin position="174"/>
        <end position="185"/>
    </location>
</feature>
<dbReference type="GO" id="GO:0005813">
    <property type="term" value="C:centrosome"/>
    <property type="evidence" value="ECO:0000318"/>
    <property type="project" value="GO_Central"/>
</dbReference>
<proteinExistence type="inferred from homology"/>
<dbReference type="Proteomes" id="UP000001357">
    <property type="component" value="Unassembled WGS sequence"/>
</dbReference>
<comment type="similarity">
    <text evidence="4">Belongs to the CFAP96 family.</text>
</comment>
<protein>
    <recommendedName>
        <fullName evidence="5">Cilia-and flagella-associated protein 96</fullName>
    </recommendedName>
</protein>
<keyword evidence="3" id="KW-0206">Cytoskeleton</keyword>
<evidence type="ECO:0000313" key="7">
    <source>
        <dbReference type="EMBL" id="EDQ85062.1"/>
    </source>
</evidence>
<gene>
    <name evidence="7" type="ORF">MONBRDRAFT_34405</name>
</gene>
<dbReference type="RefSeq" id="XP_001750066.1">
    <property type="nucleotide sequence ID" value="XM_001750014.1"/>
</dbReference>
<organism evidence="7 8">
    <name type="scientific">Monosiga brevicollis</name>
    <name type="common">Choanoflagellate</name>
    <dbReference type="NCBI Taxonomy" id="81824"/>
    <lineage>
        <taxon>Eukaryota</taxon>
        <taxon>Choanoflagellata</taxon>
        <taxon>Craspedida</taxon>
        <taxon>Salpingoecidae</taxon>
        <taxon>Monosiga</taxon>
    </lineage>
</organism>
<evidence type="ECO:0000256" key="3">
    <source>
        <dbReference type="ARBA" id="ARBA00023212"/>
    </source>
</evidence>
<feature type="region of interest" description="Disordered" evidence="6">
    <location>
        <begin position="174"/>
        <end position="269"/>
    </location>
</feature>
<comment type="subcellular location">
    <subcellularLocation>
        <location evidence="1">Cytoplasm</location>
        <location evidence="1">Cytoskeleton</location>
        <location evidence="1">Microtubule organizing center</location>
        <location evidence="1">Centrosome</location>
    </subcellularLocation>
</comment>
<dbReference type="PANTHER" id="PTHR31144">
    <property type="entry name" value="UPF0602 PROTEIN C4ORF47"/>
    <property type="match status" value="1"/>
</dbReference>
<name>A9VBH5_MONBE</name>
<dbReference type="GO" id="GO:0005881">
    <property type="term" value="C:cytoplasmic microtubule"/>
    <property type="evidence" value="ECO:0000318"/>
    <property type="project" value="GO_Central"/>
</dbReference>
<dbReference type="InParanoid" id="A9VBH5"/>
<evidence type="ECO:0000313" key="8">
    <source>
        <dbReference type="Proteomes" id="UP000001357"/>
    </source>
</evidence>
<dbReference type="FunCoup" id="A9VBH5">
    <property type="interactions" value="48"/>
</dbReference>
<reference evidence="7 8" key="1">
    <citation type="journal article" date="2008" name="Nature">
        <title>The genome of the choanoflagellate Monosiga brevicollis and the origin of metazoans.</title>
        <authorList>
            <consortium name="JGI Sequencing"/>
            <person name="King N."/>
            <person name="Westbrook M.J."/>
            <person name="Young S.L."/>
            <person name="Kuo A."/>
            <person name="Abedin M."/>
            <person name="Chapman J."/>
            <person name="Fairclough S."/>
            <person name="Hellsten U."/>
            <person name="Isogai Y."/>
            <person name="Letunic I."/>
            <person name="Marr M."/>
            <person name="Pincus D."/>
            <person name="Putnam N."/>
            <person name="Rokas A."/>
            <person name="Wright K.J."/>
            <person name="Zuzow R."/>
            <person name="Dirks W."/>
            <person name="Good M."/>
            <person name="Goodstein D."/>
            <person name="Lemons D."/>
            <person name="Li W."/>
            <person name="Lyons J.B."/>
            <person name="Morris A."/>
            <person name="Nichols S."/>
            <person name="Richter D.J."/>
            <person name="Salamov A."/>
            <person name="Bork P."/>
            <person name="Lim W.A."/>
            <person name="Manning G."/>
            <person name="Miller W.T."/>
            <person name="McGinnis W."/>
            <person name="Shapiro H."/>
            <person name="Tjian R."/>
            <person name="Grigoriev I.V."/>
            <person name="Rokhsar D."/>
        </authorList>
    </citation>
    <scope>NUCLEOTIDE SEQUENCE [LARGE SCALE GENOMIC DNA]</scope>
    <source>
        <strain evidence="8">MX1 / ATCC 50154</strain>
    </source>
</reference>
<dbReference type="PANTHER" id="PTHR31144:SF1">
    <property type="entry name" value="UPF0602 PROTEIN C4ORF47"/>
    <property type="match status" value="1"/>
</dbReference>
<evidence type="ECO:0000256" key="6">
    <source>
        <dbReference type="SAM" id="MobiDB-lite"/>
    </source>
</evidence>
<feature type="region of interest" description="Disordered" evidence="6">
    <location>
        <begin position="96"/>
        <end position="131"/>
    </location>
</feature>
<dbReference type="EMBL" id="CH991577">
    <property type="protein sequence ID" value="EDQ85062.1"/>
    <property type="molecule type" value="Genomic_DNA"/>
</dbReference>
<evidence type="ECO:0000256" key="4">
    <source>
        <dbReference type="ARBA" id="ARBA00035656"/>
    </source>
</evidence>
<dbReference type="STRING" id="81824.A9VBH5"/>
<keyword evidence="2" id="KW-0963">Cytoplasm</keyword>
<dbReference type="GeneID" id="5895339"/>
<dbReference type="InterPro" id="IPR029358">
    <property type="entry name" value="CFAP96"/>
</dbReference>